<dbReference type="PANTHER" id="PTHR10695">
    <property type="entry name" value="DEPHOSPHO-COA KINASE-RELATED"/>
    <property type="match status" value="1"/>
</dbReference>
<evidence type="ECO:0000256" key="2">
    <source>
        <dbReference type="ARBA" id="ARBA00022741"/>
    </source>
</evidence>
<name>A0A7J7CBD9_TRIWF</name>
<dbReference type="GO" id="GO:0015937">
    <property type="term" value="P:coenzyme A biosynthetic process"/>
    <property type="evidence" value="ECO:0007669"/>
    <property type="project" value="InterPro"/>
</dbReference>
<dbReference type="Gene3D" id="3.30.70.100">
    <property type="match status" value="1"/>
</dbReference>
<keyword evidence="2" id="KW-0547">Nucleotide-binding</keyword>
<keyword evidence="10" id="KW-0808">Transferase</keyword>
<dbReference type="SUPFAM" id="SSF52540">
    <property type="entry name" value="P-loop containing nucleoside triphosphate hydrolases"/>
    <property type="match status" value="1"/>
</dbReference>
<comment type="similarity">
    <text evidence="1">Belongs to the CoaE family.</text>
</comment>
<reference evidence="10 11" key="1">
    <citation type="journal article" date="2020" name="Nat. Commun.">
        <title>Genome of Tripterygium wilfordii and identification of cytochrome P450 involved in triptolide biosynthesis.</title>
        <authorList>
            <person name="Tu L."/>
            <person name="Su P."/>
            <person name="Zhang Z."/>
            <person name="Gao L."/>
            <person name="Wang J."/>
            <person name="Hu T."/>
            <person name="Zhou J."/>
            <person name="Zhang Y."/>
            <person name="Zhao Y."/>
            <person name="Liu Y."/>
            <person name="Song Y."/>
            <person name="Tong Y."/>
            <person name="Lu Y."/>
            <person name="Yang J."/>
            <person name="Xu C."/>
            <person name="Jia M."/>
            <person name="Peters R.J."/>
            <person name="Huang L."/>
            <person name="Gao W."/>
        </authorList>
    </citation>
    <scope>NUCLEOTIDE SEQUENCE [LARGE SCALE GENOMIC DNA]</scope>
    <source>
        <strain evidence="11">cv. XIE 37</strain>
        <tissue evidence="10">Leaf</tissue>
    </source>
</reference>
<comment type="pathway">
    <text evidence="5">Cofactor biosynthesis; coenzyme A biosynthesis; CoA from (R)-pantothenate: step 5/5.</text>
</comment>
<protein>
    <recommendedName>
        <fullName evidence="7">Dephospho-CoA kinase</fullName>
        <ecNumber evidence="6">2.7.1.24</ecNumber>
    </recommendedName>
    <alternativeName>
        <fullName evidence="8">Dephosphocoenzyme A kinase</fullName>
    </alternativeName>
</protein>
<evidence type="ECO:0000313" key="11">
    <source>
        <dbReference type="Proteomes" id="UP000593562"/>
    </source>
</evidence>
<evidence type="ECO:0000256" key="3">
    <source>
        <dbReference type="ARBA" id="ARBA00022840"/>
    </source>
</evidence>
<dbReference type="Pfam" id="PF01121">
    <property type="entry name" value="CoaE"/>
    <property type="match status" value="1"/>
</dbReference>
<dbReference type="InterPro" id="IPR001977">
    <property type="entry name" value="Depp_CoAkinase"/>
</dbReference>
<dbReference type="NCBIfam" id="TIGR00152">
    <property type="entry name" value="dephospho-CoA kinase"/>
    <property type="match status" value="1"/>
</dbReference>
<sequence>MRLLLVGYMAKDLYSFSSMYRRHLELEALKCEAIRRRSTWSGVEKMRIVGLTGGISSGKSTVSNLFKAHGIPVVDADVVARDVLKKGTGGWKKVVEAFGEDVLLPNGEIDRPKLGQIVFSDPAKRQLLNRILAPYISSGIFWEILKLWMKGCKVIILDIPLLFEAKMDKWTKPIIVVWVDPETQLCRLMKRDGTNEEDARNRINAQMALDLKRSKADIVIDNTGSLEDLNEQFQKALYQVTRPLTCTEFMLSRQGAFSAIVSIIPQLQLLPLVKAKMNFSINIVIGTLKLINVDWIYLEQAKSTSNASLRKQECEAHSSEVIMSRRTCGRMIGATGVYTTIIDSQRHKVTVTANVDADILIKKLLKSGKHAELWPESKSGEKKSGKSKNNNENKKDPKDVQGEGDVDVAKPENAEKKDSDQAPLEPDKGRDDKVETGGISAGGSGGKKKKKKGQKGNSNNSGGGVGNPGDAPPPPPSPTPAGTGASVATLDPAPPKPSLNHGPPPHHIYSYPPVYHGPEPYEVLSYSNVYPSSIASYYAPPMHAYPNSYGPSQRYLPPADPIHDFNEEDARGCSIM</sequence>
<evidence type="ECO:0000256" key="4">
    <source>
        <dbReference type="ARBA" id="ARBA00055723"/>
    </source>
</evidence>
<keyword evidence="11" id="KW-1185">Reference proteome</keyword>
<dbReference type="EMBL" id="JAAARO010000018">
    <property type="protein sequence ID" value="KAF5731458.1"/>
    <property type="molecule type" value="Genomic_DNA"/>
</dbReference>
<evidence type="ECO:0000256" key="7">
    <source>
        <dbReference type="ARBA" id="ARBA00069592"/>
    </source>
</evidence>
<evidence type="ECO:0000256" key="9">
    <source>
        <dbReference type="SAM" id="MobiDB-lite"/>
    </source>
</evidence>
<dbReference type="InParanoid" id="A0A7J7CBD9"/>
<dbReference type="GO" id="GO:0004140">
    <property type="term" value="F:dephospho-CoA kinase activity"/>
    <property type="evidence" value="ECO:0007669"/>
    <property type="project" value="UniProtKB-EC"/>
</dbReference>
<feature type="region of interest" description="Disordered" evidence="9">
    <location>
        <begin position="372"/>
        <end position="508"/>
    </location>
</feature>
<evidence type="ECO:0000313" key="10">
    <source>
        <dbReference type="EMBL" id="KAF5731458.1"/>
    </source>
</evidence>
<comment type="function">
    <text evidence="4">Catalyzes the phosphorylation of the 3'-hydroxyl group of dephosphocoenzyme A to form coenzyme A.</text>
</comment>
<dbReference type="InterPro" id="IPR027417">
    <property type="entry name" value="P-loop_NTPase"/>
</dbReference>
<dbReference type="HAMAP" id="MF_00376">
    <property type="entry name" value="Dephospho_CoA_kinase"/>
    <property type="match status" value="1"/>
</dbReference>
<proteinExistence type="inferred from homology"/>
<feature type="compositionally biased region" description="Pro residues" evidence="9">
    <location>
        <begin position="470"/>
        <end position="479"/>
    </location>
</feature>
<evidence type="ECO:0000256" key="6">
    <source>
        <dbReference type="ARBA" id="ARBA00066359"/>
    </source>
</evidence>
<evidence type="ECO:0000256" key="5">
    <source>
        <dbReference type="ARBA" id="ARBA00060696"/>
    </source>
</evidence>
<dbReference type="PROSITE" id="PS51219">
    <property type="entry name" value="DPCK"/>
    <property type="match status" value="1"/>
</dbReference>
<dbReference type="AlphaFoldDB" id="A0A7J7CBD9"/>
<dbReference type="Proteomes" id="UP000593562">
    <property type="component" value="Unassembled WGS sequence"/>
</dbReference>
<keyword evidence="10" id="KW-0418">Kinase</keyword>
<evidence type="ECO:0000256" key="1">
    <source>
        <dbReference type="ARBA" id="ARBA00009018"/>
    </source>
</evidence>
<feature type="compositionally biased region" description="Basic and acidic residues" evidence="9">
    <location>
        <begin position="372"/>
        <end position="435"/>
    </location>
</feature>
<dbReference type="GO" id="GO:0005524">
    <property type="term" value="F:ATP binding"/>
    <property type="evidence" value="ECO:0007669"/>
    <property type="project" value="UniProtKB-KW"/>
</dbReference>
<evidence type="ECO:0000256" key="8">
    <source>
        <dbReference type="ARBA" id="ARBA00076292"/>
    </source>
</evidence>
<dbReference type="Gene3D" id="3.40.50.300">
    <property type="entry name" value="P-loop containing nucleotide triphosphate hydrolases"/>
    <property type="match status" value="1"/>
</dbReference>
<dbReference type="FunFam" id="3.40.50.300:FF:000485">
    <property type="entry name" value="Dephospho-CoA kinase CAB5"/>
    <property type="match status" value="1"/>
</dbReference>
<comment type="caution">
    <text evidence="10">The sequence shown here is derived from an EMBL/GenBank/DDBJ whole genome shotgun (WGS) entry which is preliminary data.</text>
</comment>
<organism evidence="10 11">
    <name type="scientific">Tripterygium wilfordii</name>
    <name type="common">Thunder God vine</name>
    <dbReference type="NCBI Taxonomy" id="458696"/>
    <lineage>
        <taxon>Eukaryota</taxon>
        <taxon>Viridiplantae</taxon>
        <taxon>Streptophyta</taxon>
        <taxon>Embryophyta</taxon>
        <taxon>Tracheophyta</taxon>
        <taxon>Spermatophyta</taxon>
        <taxon>Magnoliopsida</taxon>
        <taxon>eudicotyledons</taxon>
        <taxon>Gunneridae</taxon>
        <taxon>Pentapetalae</taxon>
        <taxon>rosids</taxon>
        <taxon>fabids</taxon>
        <taxon>Celastrales</taxon>
        <taxon>Celastraceae</taxon>
        <taxon>Tripterygium</taxon>
    </lineage>
</organism>
<dbReference type="PANTHER" id="PTHR10695:SF46">
    <property type="entry name" value="BIFUNCTIONAL COENZYME A SYNTHASE-RELATED"/>
    <property type="match status" value="1"/>
</dbReference>
<keyword evidence="3" id="KW-0067">ATP-binding</keyword>
<dbReference type="GO" id="GO:0005737">
    <property type="term" value="C:cytoplasm"/>
    <property type="evidence" value="ECO:0007669"/>
    <property type="project" value="UniProtKB-ARBA"/>
</dbReference>
<accession>A0A7J7CBD9</accession>
<gene>
    <name evidence="10" type="ORF">HS088_TW18G00136</name>
</gene>
<dbReference type="EC" id="2.7.1.24" evidence="6"/>
<feature type="compositionally biased region" description="Pro residues" evidence="9">
    <location>
        <begin position="492"/>
        <end position="506"/>
    </location>
</feature>
<dbReference type="CDD" id="cd02022">
    <property type="entry name" value="DPCK"/>
    <property type="match status" value="1"/>
</dbReference>